<dbReference type="Gene3D" id="3.40.50.300">
    <property type="entry name" value="P-loop containing nucleotide triphosphate hydrolases"/>
    <property type="match status" value="1"/>
</dbReference>
<keyword evidence="3" id="KW-0597">Phosphoprotein</keyword>
<evidence type="ECO:0000313" key="9">
    <source>
        <dbReference type="Proteomes" id="UP000654482"/>
    </source>
</evidence>
<dbReference type="Gene3D" id="3.30.565.10">
    <property type="entry name" value="Histidine kinase-like ATPase, C-terminal domain"/>
    <property type="match status" value="1"/>
</dbReference>
<evidence type="ECO:0000256" key="1">
    <source>
        <dbReference type="ARBA" id="ARBA00000085"/>
    </source>
</evidence>
<dbReference type="RefSeq" id="WP_194032269.1">
    <property type="nucleotide sequence ID" value="NZ_JADEWZ010000092.1"/>
</dbReference>
<keyword evidence="6" id="KW-0175">Coiled coil</keyword>
<dbReference type="InterPro" id="IPR053159">
    <property type="entry name" value="Hybrid_Histidine_Kinase"/>
</dbReference>
<protein>
    <recommendedName>
        <fullName evidence="2">histidine kinase</fullName>
        <ecNumber evidence="2">2.7.13.3</ecNumber>
    </recommendedName>
</protein>
<evidence type="ECO:0000256" key="3">
    <source>
        <dbReference type="ARBA" id="ARBA00022553"/>
    </source>
</evidence>
<dbReference type="PROSITE" id="PS50109">
    <property type="entry name" value="HIS_KIN"/>
    <property type="match status" value="1"/>
</dbReference>
<name>A0A8J7IY30_9CYAN</name>
<dbReference type="Gene3D" id="3.30.450.40">
    <property type="match status" value="1"/>
</dbReference>
<dbReference type="Proteomes" id="UP000654482">
    <property type="component" value="Unassembled WGS sequence"/>
</dbReference>
<dbReference type="InterPro" id="IPR003018">
    <property type="entry name" value="GAF"/>
</dbReference>
<sequence length="1511" mass="168913">KLGERDICDHFLIPEKLYGREGEVQVLLNAFERVAEGNSEMMLVAGFSGIGKTAVVHEVHKPIVKNRGYFIKGKFDQFNRNIPFSAFVQAFRSLMGQILSESDAELQGWKTKILEAVGNNGQVLIDVIPELETIIGKQSPVPELSGSVAQNRFNLLFEKFIAIFTTKEHPLVIFLDDLQWADSASLDLMKVLMGDSDRGYLLLLGAYRDNEVFPAHPLMLTLVELVKQEATISTITLASLSLRHINQLVAETLSCNVKKAQPLTELVYQKTQGNPFFATQFLKGLYEDDLIAFNPNLRSWECDLVKVRDAALTDDVVKFMAGRLQKLPEATQEVLKLAACIGNQFDLETLAIVRESSSEEVASELWSALQEGMVLPISEAYKFFQGEIKSTEAETVAVNYRFLHDRVQQAAYSLIPDEQKQATHYCIGKLLLRKIPPAEREERIFELVSQLNYGTTLIREQKERNDLACLNLIACRKARATTAYQAGQKYAITGLFLLGESAWQQQYELALAFHNLAAELALLCGNFEEMEQWIEVTLQQAKTALERIEVYVVKIQALTCLNQLLEAIDFGLFILKELGFSLPKNPSGEDIQRFVGEIDTAIASCSIKDLFLLPEMVVTEKLAAMQISASIFSACYITGSPLFAIVAAFQVKLSIESGNSPHSAFSYACYGVVLNNLCRAVTTGTQFGQLAYRLVSETNSQKIRSETCALLGLFVWHRKSHLQETLPIFQTGYQAGLETGQLEYASYNATGFCLNAYWCGCSLAELEKQIHAFYRQVLELNQTIAANGCLIYLHGTLFLLGNPEKIELCFDEVDKEKAMVVESLESKDFNRLFIFYIHRTLLRFWMGEIYLANTDAIEARKYILGGAGEICEAGLYFYDSLIALALVRVGKTDWEMQQQRVGENQIQLQYWAENAPMNYQHKYDLVEAEKCRILGQKLEAIEIYDRAITGAKENDFIQEEALANELFAKFYLDWDKEQYAALHMQEAYYCYAQWGAKAKTNDLEQRYPELLKPILQRASHSGSLSSTSSTSLSTVSSHSQTAAITNISSLLDFSSLLKASQILSGEIELDRLLSTLMEIILENAGATKGALLLIGEQGLTVDAIATRQNENLQLDSVHQSIPLQDYQDLPIGLINTVRRTTQTALLDAKTAQEKFTADRYLRRFFPQSLLCMPLLERGNLIGILYLENNLTADAFTRDRVELLDALCAQAAISLNNARLYQKAQQALQDLQKAQLQLVQNEKMATLGNLVAGVAHEINNPLSFIGGNVNAAKDYIADLFEILQGYQEELPNPSPELEELLEDLDLDFIEEDLPKLMGSMSVGCDRIGNISTSLRTFSRTDTDVKTEFNLHEGIESTLLILKYRLKANEERPAIDIVKEYGDIPEVKCCAGQINQVFMNLIANAIDALEDGNEGKTFAEIEQEPNCITVGTELSEDKQSILVRIGDNGLGMPEEVREKIFEQGFTTKGVGKGTGLGLAIARQIIEEKHGGSLEVQSELGQETQFCIRIPISG</sequence>
<keyword evidence="4" id="KW-0418">Kinase</keyword>
<gene>
    <name evidence="8" type="ORF">IQ249_25315</name>
</gene>
<organism evidence="8 9">
    <name type="scientific">Lusitaniella coriacea LEGE 07157</name>
    <dbReference type="NCBI Taxonomy" id="945747"/>
    <lineage>
        <taxon>Bacteria</taxon>
        <taxon>Bacillati</taxon>
        <taxon>Cyanobacteriota</taxon>
        <taxon>Cyanophyceae</taxon>
        <taxon>Spirulinales</taxon>
        <taxon>Lusitaniellaceae</taxon>
        <taxon>Lusitaniella</taxon>
    </lineage>
</organism>
<dbReference type="PRINTS" id="PR00344">
    <property type="entry name" value="BCTRLSENSOR"/>
</dbReference>
<dbReference type="InterPro" id="IPR027417">
    <property type="entry name" value="P-loop_NTPase"/>
</dbReference>
<dbReference type="InterPro" id="IPR029016">
    <property type="entry name" value="GAF-like_dom_sf"/>
</dbReference>
<dbReference type="EC" id="2.7.13.3" evidence="2"/>
<dbReference type="Pfam" id="PF02518">
    <property type="entry name" value="HATPase_c"/>
    <property type="match status" value="1"/>
</dbReference>
<dbReference type="Pfam" id="PF13191">
    <property type="entry name" value="AAA_16"/>
    <property type="match status" value="1"/>
</dbReference>
<dbReference type="GO" id="GO:0000155">
    <property type="term" value="F:phosphorelay sensor kinase activity"/>
    <property type="evidence" value="ECO:0007669"/>
    <property type="project" value="InterPro"/>
</dbReference>
<dbReference type="CDD" id="cd00082">
    <property type="entry name" value="HisKA"/>
    <property type="match status" value="1"/>
</dbReference>
<evidence type="ECO:0000259" key="7">
    <source>
        <dbReference type="PROSITE" id="PS50109"/>
    </source>
</evidence>
<keyword evidence="4" id="KW-0808">Transferase</keyword>
<accession>A0A8J7IY30</accession>
<dbReference type="InterPro" id="IPR041664">
    <property type="entry name" value="AAA_16"/>
</dbReference>
<dbReference type="SUPFAM" id="SSF55874">
    <property type="entry name" value="ATPase domain of HSP90 chaperone/DNA topoisomerase II/histidine kinase"/>
    <property type="match status" value="1"/>
</dbReference>
<evidence type="ECO:0000256" key="5">
    <source>
        <dbReference type="ARBA" id="ARBA00023012"/>
    </source>
</evidence>
<comment type="catalytic activity">
    <reaction evidence="1">
        <text>ATP + protein L-histidine = ADP + protein N-phospho-L-histidine.</text>
        <dbReference type="EC" id="2.7.13.3"/>
    </reaction>
</comment>
<feature type="non-terminal residue" evidence="8">
    <location>
        <position position="1"/>
    </location>
</feature>
<dbReference type="SUPFAM" id="SSF47384">
    <property type="entry name" value="Homodimeric domain of signal transducing histidine kinase"/>
    <property type="match status" value="1"/>
</dbReference>
<evidence type="ECO:0000313" key="8">
    <source>
        <dbReference type="EMBL" id="MBE9119177.1"/>
    </source>
</evidence>
<dbReference type="InterPro" id="IPR004358">
    <property type="entry name" value="Sig_transdc_His_kin-like_C"/>
</dbReference>
<evidence type="ECO:0000256" key="2">
    <source>
        <dbReference type="ARBA" id="ARBA00012438"/>
    </source>
</evidence>
<dbReference type="SMART" id="SM00065">
    <property type="entry name" value="GAF"/>
    <property type="match status" value="1"/>
</dbReference>
<dbReference type="PANTHER" id="PTHR43642">
    <property type="entry name" value="HYBRID SIGNAL TRANSDUCTION HISTIDINE KINASE G"/>
    <property type="match status" value="1"/>
</dbReference>
<dbReference type="EMBL" id="JADEWZ010000092">
    <property type="protein sequence ID" value="MBE9119177.1"/>
    <property type="molecule type" value="Genomic_DNA"/>
</dbReference>
<dbReference type="PANTHER" id="PTHR43642:SF1">
    <property type="entry name" value="HYBRID SIGNAL TRANSDUCTION HISTIDINE KINASE G"/>
    <property type="match status" value="1"/>
</dbReference>
<dbReference type="InterPro" id="IPR036890">
    <property type="entry name" value="HATPase_C_sf"/>
</dbReference>
<evidence type="ECO:0000256" key="6">
    <source>
        <dbReference type="SAM" id="Coils"/>
    </source>
</evidence>
<dbReference type="InterPro" id="IPR003661">
    <property type="entry name" value="HisK_dim/P_dom"/>
</dbReference>
<dbReference type="InterPro" id="IPR036097">
    <property type="entry name" value="HisK_dim/P_sf"/>
</dbReference>
<keyword evidence="9" id="KW-1185">Reference proteome</keyword>
<dbReference type="SMART" id="SM00387">
    <property type="entry name" value="HATPase_c"/>
    <property type="match status" value="1"/>
</dbReference>
<dbReference type="InterPro" id="IPR003594">
    <property type="entry name" value="HATPase_dom"/>
</dbReference>
<feature type="domain" description="Histidine kinase" evidence="7">
    <location>
        <begin position="1252"/>
        <end position="1511"/>
    </location>
</feature>
<comment type="caution">
    <text evidence="8">The sequence shown here is derived from an EMBL/GenBank/DDBJ whole genome shotgun (WGS) entry which is preliminary data.</text>
</comment>
<dbReference type="SUPFAM" id="SSF52540">
    <property type="entry name" value="P-loop containing nucleoside triphosphate hydrolases"/>
    <property type="match status" value="1"/>
</dbReference>
<dbReference type="Pfam" id="PF01590">
    <property type="entry name" value="GAF"/>
    <property type="match status" value="1"/>
</dbReference>
<dbReference type="Gene3D" id="1.10.287.130">
    <property type="match status" value="1"/>
</dbReference>
<feature type="coiled-coil region" evidence="6">
    <location>
        <begin position="1216"/>
        <end position="1243"/>
    </location>
</feature>
<keyword evidence="5" id="KW-0902">Two-component regulatory system</keyword>
<evidence type="ECO:0000256" key="4">
    <source>
        <dbReference type="ARBA" id="ARBA00022777"/>
    </source>
</evidence>
<proteinExistence type="predicted"/>
<dbReference type="SUPFAM" id="SSF55781">
    <property type="entry name" value="GAF domain-like"/>
    <property type="match status" value="1"/>
</dbReference>
<reference evidence="8" key="1">
    <citation type="submission" date="2020-10" db="EMBL/GenBank/DDBJ databases">
        <authorList>
            <person name="Castelo-Branco R."/>
            <person name="Eusebio N."/>
            <person name="Adriana R."/>
            <person name="Vieira A."/>
            <person name="Brugerolle De Fraissinette N."/>
            <person name="Rezende De Castro R."/>
            <person name="Schneider M.P."/>
            <person name="Vasconcelos V."/>
            <person name="Leao P.N."/>
        </authorList>
    </citation>
    <scope>NUCLEOTIDE SEQUENCE</scope>
    <source>
        <strain evidence="8">LEGE 07157</strain>
    </source>
</reference>
<dbReference type="InterPro" id="IPR005467">
    <property type="entry name" value="His_kinase_dom"/>
</dbReference>